<proteinExistence type="predicted"/>
<evidence type="ECO:0000313" key="2">
    <source>
        <dbReference type="Proteomes" id="UP001139347"/>
    </source>
</evidence>
<keyword evidence="2" id="KW-1185">Reference proteome</keyword>
<protein>
    <submittedName>
        <fullName evidence="1">Uncharacterized protein</fullName>
    </submittedName>
</protein>
<evidence type="ECO:0000313" key="1">
    <source>
        <dbReference type="EMBL" id="MCJ8013269.1"/>
    </source>
</evidence>
<name>A0A9X1WQL4_9BACL</name>
<dbReference type="Proteomes" id="UP001139347">
    <property type="component" value="Unassembled WGS sequence"/>
</dbReference>
<dbReference type="AlphaFoldDB" id="A0A9X1WQL4"/>
<dbReference type="EMBL" id="JALIRP010000006">
    <property type="protein sequence ID" value="MCJ8013269.1"/>
    <property type="molecule type" value="Genomic_DNA"/>
</dbReference>
<comment type="caution">
    <text evidence="1">The sequence shown here is derived from an EMBL/GenBank/DDBJ whole genome shotgun (WGS) entry which is preliminary data.</text>
</comment>
<reference evidence="1" key="1">
    <citation type="submission" date="2022-04" db="EMBL/GenBank/DDBJ databases">
        <title>Paenibacillus mangrovi sp. nov., a novel endophytic bacterium isolated from bark of Kandelia candel.</title>
        <authorList>
            <person name="Tuo L."/>
        </authorList>
    </citation>
    <scope>NUCLEOTIDE SEQUENCE</scope>
    <source>
        <strain evidence="1">KQZ6P-2</strain>
    </source>
</reference>
<accession>A0A9X1WQL4</accession>
<dbReference type="RefSeq" id="WP_244726484.1">
    <property type="nucleotide sequence ID" value="NZ_JALIRP010000006.1"/>
</dbReference>
<gene>
    <name evidence="1" type="ORF">MUG84_16175</name>
</gene>
<organism evidence="1 2">
    <name type="scientific">Paenibacillus mangrovi</name>
    <dbReference type="NCBI Taxonomy" id="2931978"/>
    <lineage>
        <taxon>Bacteria</taxon>
        <taxon>Bacillati</taxon>
        <taxon>Bacillota</taxon>
        <taxon>Bacilli</taxon>
        <taxon>Bacillales</taxon>
        <taxon>Paenibacillaceae</taxon>
        <taxon>Paenibacillus</taxon>
    </lineage>
</organism>
<sequence length="178" mass="19923">MTSRKWCIVLVAVLLVTNGVTLGLLIQSSHSNDKLLESGKAWEAFTLNGMGQNWQVNDYKMIRTASSIYRGNGSLTYLGDPQNIEKSTYFSYTFYEKQAGKPRPVLSHTESSVNGPVAILENVKHLGSIQGAPSDWELEETSQDLGNSYVEIKWKDNLSKLHMENIPLSVTEEYSSME</sequence>